<keyword evidence="4" id="KW-1185">Reference proteome</keyword>
<feature type="signal peptide" evidence="1">
    <location>
        <begin position="1"/>
        <end position="18"/>
    </location>
</feature>
<proteinExistence type="predicted"/>
<dbReference type="InterPro" id="IPR029045">
    <property type="entry name" value="ClpP/crotonase-like_dom_sf"/>
</dbReference>
<protein>
    <submittedName>
        <fullName evidence="3">PDZ domain-containing protein</fullName>
    </submittedName>
</protein>
<comment type="caution">
    <text evidence="3">The sequence shown here is derived from an EMBL/GenBank/DDBJ whole genome shotgun (WGS) entry which is preliminary data.</text>
</comment>
<evidence type="ECO:0000313" key="3">
    <source>
        <dbReference type="EMBL" id="MDO7844412.1"/>
    </source>
</evidence>
<sequence length="382" mass="39910">MRGWGTLILLAAPGLLGAAEPSPAGYASDAKALDTLIADNYAYLDRFPDGKAPASPQLAAERDAVHDRDSLLRYAEDAITALADHHAITGSSFKDDYALVPTYADLWIVRGAGGYVIDAVRPDSPAAKAGVTVGEKLVAVGGVPIDQALTGFWGRIGLDAAGERGPYGARVLAAGRRHQPRVLTLSGTGGAKTLTLPSLYDDHVDQPTLTTDGTTIRINNSLGDAATIAAFDAAMAAIPANAPVTIDLTDTPSGGNTSVARAVMGWFVTKASPYQVHNLPSEERETGIARQWAEQVLPRAGKYHAGPVTVRVGRWTGSMGEGMAIGFAALGKRVCGTRMAGLRGAVYDFTLPASGMTVKFPAERLFTVGGVPRADFLPLSCK</sequence>
<evidence type="ECO:0000259" key="2">
    <source>
        <dbReference type="Pfam" id="PF17820"/>
    </source>
</evidence>
<accession>A0ABT9A4Q5</accession>
<evidence type="ECO:0000313" key="4">
    <source>
        <dbReference type="Proteomes" id="UP001176468"/>
    </source>
</evidence>
<dbReference type="SUPFAM" id="SSF50156">
    <property type="entry name" value="PDZ domain-like"/>
    <property type="match status" value="1"/>
</dbReference>
<organism evidence="3 4">
    <name type="scientific">Sphingomonas immobilis</name>
    <dbReference type="NCBI Taxonomy" id="3063997"/>
    <lineage>
        <taxon>Bacteria</taxon>
        <taxon>Pseudomonadati</taxon>
        <taxon>Pseudomonadota</taxon>
        <taxon>Alphaproteobacteria</taxon>
        <taxon>Sphingomonadales</taxon>
        <taxon>Sphingomonadaceae</taxon>
        <taxon>Sphingomonas</taxon>
    </lineage>
</organism>
<dbReference type="SUPFAM" id="SSF52096">
    <property type="entry name" value="ClpP/crotonase"/>
    <property type="match status" value="1"/>
</dbReference>
<dbReference type="Gene3D" id="3.90.226.10">
    <property type="entry name" value="2-enoyl-CoA Hydratase, Chain A, domain 1"/>
    <property type="match status" value="1"/>
</dbReference>
<dbReference type="InterPro" id="IPR036034">
    <property type="entry name" value="PDZ_sf"/>
</dbReference>
<feature type="domain" description="PDZ" evidence="2">
    <location>
        <begin position="116"/>
        <end position="147"/>
    </location>
</feature>
<reference evidence="3" key="1">
    <citation type="submission" date="2023-07" db="EMBL/GenBank/DDBJ databases">
        <authorList>
            <person name="Kim M.K."/>
        </authorList>
    </citation>
    <scope>NUCLEOTIDE SEQUENCE</scope>
    <source>
        <strain evidence="3">CA1-15</strain>
    </source>
</reference>
<dbReference type="RefSeq" id="WP_304562810.1">
    <property type="nucleotide sequence ID" value="NZ_JAUQSZ010000016.1"/>
</dbReference>
<dbReference type="Gene3D" id="2.30.42.10">
    <property type="match status" value="1"/>
</dbReference>
<keyword evidence="1" id="KW-0732">Signal</keyword>
<dbReference type="Proteomes" id="UP001176468">
    <property type="component" value="Unassembled WGS sequence"/>
</dbReference>
<feature type="chain" id="PRO_5045880975" evidence="1">
    <location>
        <begin position="19"/>
        <end position="382"/>
    </location>
</feature>
<dbReference type="InterPro" id="IPR041489">
    <property type="entry name" value="PDZ_6"/>
</dbReference>
<dbReference type="EMBL" id="JAUQSZ010000016">
    <property type="protein sequence ID" value="MDO7844412.1"/>
    <property type="molecule type" value="Genomic_DNA"/>
</dbReference>
<gene>
    <name evidence="3" type="ORF">Q5H94_18935</name>
</gene>
<dbReference type="Pfam" id="PF17820">
    <property type="entry name" value="PDZ_6"/>
    <property type="match status" value="1"/>
</dbReference>
<name>A0ABT9A4Q5_9SPHN</name>
<evidence type="ECO:0000256" key="1">
    <source>
        <dbReference type="SAM" id="SignalP"/>
    </source>
</evidence>